<evidence type="ECO:0000313" key="9">
    <source>
        <dbReference type="Proteomes" id="UP000095023"/>
    </source>
</evidence>
<dbReference type="InterPro" id="IPR036921">
    <property type="entry name" value="PurM-like_N_sf"/>
</dbReference>
<evidence type="ECO:0000256" key="5">
    <source>
        <dbReference type="ARBA" id="ARBA00022840"/>
    </source>
</evidence>
<keyword evidence="4" id="KW-0547">Nucleotide-binding</keyword>
<dbReference type="UniPathway" id="UPA00074">
    <property type="reaction ID" value="UER00129"/>
</dbReference>
<dbReference type="AlphaFoldDB" id="A0A1E4TDI5"/>
<dbReference type="PANTHER" id="PTHR10520">
    <property type="entry name" value="TRIFUNCTIONAL PURINE BIOSYNTHETIC PROTEIN ADENOSINE-3-RELATED"/>
    <property type="match status" value="1"/>
</dbReference>
<dbReference type="Gene3D" id="3.30.1330.10">
    <property type="entry name" value="PurM-like, N-terminal domain"/>
    <property type="match status" value="1"/>
</dbReference>
<dbReference type="GO" id="GO:0005524">
    <property type="term" value="F:ATP binding"/>
    <property type="evidence" value="ECO:0007669"/>
    <property type="project" value="UniProtKB-KW"/>
</dbReference>
<evidence type="ECO:0000256" key="4">
    <source>
        <dbReference type="ARBA" id="ARBA00022741"/>
    </source>
</evidence>
<dbReference type="Pfam" id="PF02769">
    <property type="entry name" value="AIRS_C"/>
    <property type="match status" value="1"/>
</dbReference>
<dbReference type="InterPro" id="IPR010918">
    <property type="entry name" value="PurM-like_C_dom"/>
</dbReference>
<evidence type="ECO:0000313" key="8">
    <source>
        <dbReference type="EMBL" id="ODV89832.1"/>
    </source>
</evidence>
<accession>A0A1E4TDI5</accession>
<dbReference type="InterPro" id="IPR036676">
    <property type="entry name" value="PurM-like_C_sf"/>
</dbReference>
<keyword evidence="3" id="KW-0436">Ligase</keyword>
<evidence type="ECO:0000259" key="7">
    <source>
        <dbReference type="Pfam" id="PF02769"/>
    </source>
</evidence>
<dbReference type="GO" id="GO:0004641">
    <property type="term" value="F:phosphoribosylformylglycinamidine cyclo-ligase activity"/>
    <property type="evidence" value="ECO:0007669"/>
    <property type="project" value="UniProtKB-EC"/>
</dbReference>
<keyword evidence="9" id="KW-1185">Reference proteome</keyword>
<dbReference type="GO" id="GO:0005829">
    <property type="term" value="C:cytosol"/>
    <property type="evidence" value="ECO:0007669"/>
    <property type="project" value="TreeGrafter"/>
</dbReference>
<evidence type="ECO:0000256" key="1">
    <source>
        <dbReference type="ARBA" id="ARBA00004686"/>
    </source>
</evidence>
<dbReference type="GO" id="GO:0004637">
    <property type="term" value="F:phosphoribosylamine-glycine ligase activity"/>
    <property type="evidence" value="ECO:0007669"/>
    <property type="project" value="TreeGrafter"/>
</dbReference>
<dbReference type="SUPFAM" id="SSF55326">
    <property type="entry name" value="PurM N-terminal domain-like"/>
    <property type="match status" value="1"/>
</dbReference>
<dbReference type="GO" id="GO:0046084">
    <property type="term" value="P:adenine biosynthetic process"/>
    <property type="evidence" value="ECO:0007669"/>
    <property type="project" value="TreeGrafter"/>
</dbReference>
<dbReference type="OrthoDB" id="2018833at2759"/>
<dbReference type="Proteomes" id="UP000095023">
    <property type="component" value="Unassembled WGS sequence"/>
</dbReference>
<comment type="pathway">
    <text evidence="1">Purine metabolism; IMP biosynthesis via de novo pathway; 5-amino-1-(5-phospho-D-ribosyl)imidazole from N(2)-formyl-N(1)-(5-phospho-D-ribosyl)glycinamide: step 2/2.</text>
</comment>
<reference evidence="9" key="1">
    <citation type="submission" date="2016-02" db="EMBL/GenBank/DDBJ databases">
        <title>Comparative genomics of biotechnologically important yeasts.</title>
        <authorList>
            <consortium name="DOE Joint Genome Institute"/>
            <person name="Riley R."/>
            <person name="Haridas S."/>
            <person name="Wolfe K.H."/>
            <person name="Lopes M.R."/>
            <person name="Hittinger C.T."/>
            <person name="Goker M."/>
            <person name="Salamov A."/>
            <person name="Wisecaver J."/>
            <person name="Long T.M."/>
            <person name="Aerts A.L."/>
            <person name="Barry K."/>
            <person name="Choi C."/>
            <person name="Clum A."/>
            <person name="Coughlan A.Y."/>
            <person name="Deshpande S."/>
            <person name="Douglass A.P."/>
            <person name="Hanson S.J."/>
            <person name="Klenk H.-P."/>
            <person name="Labutti K."/>
            <person name="Lapidus A."/>
            <person name="Lindquist E."/>
            <person name="Lipzen A."/>
            <person name="Meier-Kolthoff J.P."/>
            <person name="Ohm R.A."/>
            <person name="Otillar R.P."/>
            <person name="Pangilinan J."/>
            <person name="Peng Y."/>
            <person name="Rokas A."/>
            <person name="Rosa C.A."/>
            <person name="Scheuner C."/>
            <person name="Sibirny A.A."/>
            <person name="Slot J.C."/>
            <person name="Stielow J.B."/>
            <person name="Sun H."/>
            <person name="Kurtzman C.P."/>
            <person name="Blackwell M."/>
            <person name="Jeffries T.W."/>
            <person name="Grigoriev I.V."/>
        </authorList>
    </citation>
    <scope>NUCLEOTIDE SEQUENCE [LARGE SCALE GENOMIC DNA]</scope>
    <source>
        <strain evidence="9">NRRL Y-17796</strain>
    </source>
</reference>
<dbReference type="Gene3D" id="3.90.650.10">
    <property type="entry name" value="PurM-like C-terminal domain"/>
    <property type="match status" value="1"/>
</dbReference>
<feature type="domain" description="PurM-like N-terminal" evidence="6">
    <location>
        <begin position="164"/>
        <end position="268"/>
    </location>
</feature>
<evidence type="ECO:0000259" key="6">
    <source>
        <dbReference type="Pfam" id="PF00586"/>
    </source>
</evidence>
<dbReference type="PANTHER" id="PTHR10520:SF12">
    <property type="entry name" value="TRIFUNCTIONAL PURINE BIOSYNTHETIC PROTEIN ADENOSINE-3"/>
    <property type="match status" value="1"/>
</dbReference>
<evidence type="ECO:0000256" key="3">
    <source>
        <dbReference type="ARBA" id="ARBA00022598"/>
    </source>
</evidence>
<dbReference type="GO" id="GO:0006189">
    <property type="term" value="P:'de novo' IMP biosynthetic process"/>
    <property type="evidence" value="ECO:0007669"/>
    <property type="project" value="UniProtKB-UniPathway"/>
</dbReference>
<name>A0A1E4TDI5_9ASCO</name>
<gene>
    <name evidence="8" type="ORF">CANCADRAFT_4459</name>
</gene>
<dbReference type="EC" id="6.3.3.1" evidence="2"/>
<protein>
    <recommendedName>
        <fullName evidence="2">phosphoribosylformylglycinamidine cyclo-ligase</fullName>
        <ecNumber evidence="2">6.3.3.1</ecNumber>
    </recommendedName>
</protein>
<sequence length="380" mass="40820">MPGNQAISEYLYFENSAKASAITYSLNLPQAINEFAKQFSARSNHVYVLLSHYQSSLVRIADSIRTSVNSNNEVVTNGRRVIAASAVSDSSLYAVAATYKFDRTDIAHRAFRDANKAAEGLTYATADKIKAFVKSTKTPCTDSDIGRFGGLFDLNAEGFVDPLLFTATDGVGSKLMLATAMNKHRTIAIDLVGMNENDLVVQGAETLMFLDYFACPKLDIRIARDFVFGVAEGCRMAGCALVDGETSEMPGLYHLDEYDTNGSAVGAVAKDAILPRKGAMKAGDVLLNLGSDGCERLSKDQGLSYPSSAPFDPTKLLGDVLLALTRIYVKPVLKAVKTGKVLGLSHITGGGGLENIPRALPSHLAAELDAKSWPRLPMFD</sequence>
<dbReference type="InterPro" id="IPR016188">
    <property type="entry name" value="PurM-like_N"/>
</dbReference>
<organism evidence="8 9">
    <name type="scientific">Tortispora caseinolytica NRRL Y-17796</name>
    <dbReference type="NCBI Taxonomy" id="767744"/>
    <lineage>
        <taxon>Eukaryota</taxon>
        <taxon>Fungi</taxon>
        <taxon>Dikarya</taxon>
        <taxon>Ascomycota</taxon>
        <taxon>Saccharomycotina</taxon>
        <taxon>Trigonopsidomycetes</taxon>
        <taxon>Trigonopsidales</taxon>
        <taxon>Trigonopsidaceae</taxon>
        <taxon>Tortispora</taxon>
    </lineage>
</organism>
<dbReference type="EMBL" id="KV453843">
    <property type="protein sequence ID" value="ODV89832.1"/>
    <property type="molecule type" value="Genomic_DNA"/>
</dbReference>
<evidence type="ECO:0000256" key="2">
    <source>
        <dbReference type="ARBA" id="ARBA00013047"/>
    </source>
</evidence>
<dbReference type="CDD" id="cd02196">
    <property type="entry name" value="PurM"/>
    <property type="match status" value="1"/>
</dbReference>
<dbReference type="SUPFAM" id="SSF56042">
    <property type="entry name" value="PurM C-terminal domain-like"/>
    <property type="match status" value="1"/>
</dbReference>
<dbReference type="Pfam" id="PF00586">
    <property type="entry name" value="AIRS"/>
    <property type="match status" value="1"/>
</dbReference>
<keyword evidence="5" id="KW-0067">ATP-binding</keyword>
<dbReference type="NCBIfam" id="TIGR00878">
    <property type="entry name" value="purM"/>
    <property type="match status" value="1"/>
</dbReference>
<dbReference type="InterPro" id="IPR004733">
    <property type="entry name" value="PurM_cligase"/>
</dbReference>
<feature type="domain" description="PurM-like C-terminal" evidence="7">
    <location>
        <begin position="281"/>
        <end position="375"/>
    </location>
</feature>
<proteinExistence type="predicted"/>